<accession>A0A0R3W5M6</accession>
<dbReference type="SMART" id="SM00241">
    <property type="entry name" value="ZP"/>
    <property type="match status" value="1"/>
</dbReference>
<evidence type="ECO:0000256" key="2">
    <source>
        <dbReference type="PROSITE-ProRule" id="PRU00196"/>
    </source>
</evidence>
<dbReference type="InterPro" id="IPR055355">
    <property type="entry name" value="ZP-C"/>
</dbReference>
<evidence type="ECO:0000256" key="3">
    <source>
        <dbReference type="SAM" id="SignalP"/>
    </source>
</evidence>
<dbReference type="GO" id="GO:0016020">
    <property type="term" value="C:membrane"/>
    <property type="evidence" value="ECO:0007669"/>
    <property type="project" value="InterPro"/>
</dbReference>
<reference evidence="6 7" key="2">
    <citation type="submission" date="2018-11" db="EMBL/GenBank/DDBJ databases">
        <authorList>
            <consortium name="Pathogen Informatics"/>
        </authorList>
    </citation>
    <scope>NUCLEOTIDE SEQUENCE [LARGE SCALE GENOMIC DNA]</scope>
</reference>
<dbReference type="InterPro" id="IPR001190">
    <property type="entry name" value="SRCR"/>
</dbReference>
<dbReference type="WBParaSite" id="TASK_0000542901-mRNA-1">
    <property type="protein sequence ID" value="TASK_0000542901-mRNA-1"/>
    <property type="gene ID" value="TASK_0000542901"/>
</dbReference>
<feature type="chain" id="PRO_5043132598" evidence="3">
    <location>
        <begin position="21"/>
        <end position="583"/>
    </location>
</feature>
<dbReference type="Proteomes" id="UP000282613">
    <property type="component" value="Unassembled WGS sequence"/>
</dbReference>
<dbReference type="Gene3D" id="2.60.40.4100">
    <property type="entry name" value="Zona pellucida, ZP-C domain"/>
    <property type="match status" value="1"/>
</dbReference>
<dbReference type="InterPro" id="IPR001507">
    <property type="entry name" value="ZP_dom"/>
</dbReference>
<evidence type="ECO:0000313" key="6">
    <source>
        <dbReference type="EMBL" id="VDK35077.1"/>
    </source>
</evidence>
<organism evidence="8">
    <name type="scientific">Taenia asiatica</name>
    <name type="common">Asian tapeworm</name>
    <dbReference type="NCBI Taxonomy" id="60517"/>
    <lineage>
        <taxon>Eukaryota</taxon>
        <taxon>Metazoa</taxon>
        <taxon>Spiralia</taxon>
        <taxon>Lophotrochozoa</taxon>
        <taxon>Platyhelminthes</taxon>
        <taxon>Cestoda</taxon>
        <taxon>Eucestoda</taxon>
        <taxon>Cyclophyllidea</taxon>
        <taxon>Taeniidae</taxon>
        <taxon>Taenia</taxon>
    </lineage>
</organism>
<dbReference type="SUPFAM" id="SSF56487">
    <property type="entry name" value="SRCR-like"/>
    <property type="match status" value="2"/>
</dbReference>
<protein>
    <submittedName>
        <fullName evidence="8">SRCR domain-containing protein</fullName>
    </submittedName>
</protein>
<name>A0A0R3W5M6_TAEAS</name>
<proteinExistence type="predicted"/>
<dbReference type="PROSITE" id="PS51034">
    <property type="entry name" value="ZP_2"/>
    <property type="match status" value="1"/>
</dbReference>
<dbReference type="Pfam" id="PF00100">
    <property type="entry name" value="Zona_pellucida"/>
    <property type="match status" value="1"/>
</dbReference>
<dbReference type="PANTHER" id="PTHR48071">
    <property type="entry name" value="SRCR DOMAIN-CONTAINING PROTEIN"/>
    <property type="match status" value="1"/>
</dbReference>
<feature type="disulfide bond" evidence="2">
    <location>
        <begin position="272"/>
        <end position="282"/>
    </location>
</feature>
<feature type="domain" description="ZP" evidence="5">
    <location>
        <begin position="322"/>
        <end position="583"/>
    </location>
</feature>
<dbReference type="STRING" id="60517.A0A0R3W5M6"/>
<dbReference type="InterPro" id="IPR036772">
    <property type="entry name" value="SRCR-like_dom_sf"/>
</dbReference>
<dbReference type="OrthoDB" id="6252055at2759"/>
<evidence type="ECO:0000313" key="8">
    <source>
        <dbReference type="WBParaSite" id="TASK_0000542901-mRNA-1"/>
    </source>
</evidence>
<dbReference type="EMBL" id="UYRS01018414">
    <property type="protein sequence ID" value="VDK35077.1"/>
    <property type="molecule type" value="Genomic_DNA"/>
</dbReference>
<keyword evidence="7" id="KW-1185">Reference proteome</keyword>
<dbReference type="InterPro" id="IPR042235">
    <property type="entry name" value="ZP-C_dom"/>
</dbReference>
<evidence type="ECO:0000259" key="4">
    <source>
        <dbReference type="PROSITE" id="PS50287"/>
    </source>
</evidence>
<evidence type="ECO:0000313" key="7">
    <source>
        <dbReference type="Proteomes" id="UP000282613"/>
    </source>
</evidence>
<sequence length="583" mass="63424">MLGVCLVVLWLFTCDKCATSIEVNGISAIRFAPGSGLFPNGRDGVIEVKYFGVWSSICNFGFDYESASTACFMMGFPPYGVPILNSRGISSYPTRLSSFNCSGRVTLGPNPPEPLSVHLGYCEYSTSPPSPCQRHERDVAIACLEPMKVETFNAPPPVTFAPVTCPNNSSEVRLAHGGKKSGRLEVRHPKSGIWGTVCADGFGTNEAKAVCRMLCSSRGFIPFLTSVTFASSDDLAYAHAVINIFGEKRMEELKGAESREEEMPIHLARIVCPVSAQSLNDCTLGDGWGSTQGCTHALDVGVICGPEAPLTPLRMPVESNLSCEGETARVRFRRDQLGVVGPMTVHLNRSRPEGCFFNFTSPADLEGIVEVVFPMDKCGGTYERSNSTTLAVHLSLVVNATGARSGKGGETEVFVLPLTCLVDRSDSVRSAVRAVATSRLQPLVATRPTPPTRLTFFADRLFQRRVSDNINILPHRRVFAQIALVQPERNSKLILRNCWLSSNETTTSGTSIPVIANGCPVNPDIHLHPISRNAVGFSFETAYFRRTSQPVNGGSLLQLFVVCQTRLCQIYETDPECIQNYCA</sequence>
<feature type="domain" description="SRCR" evidence="4">
    <location>
        <begin position="172"/>
        <end position="305"/>
    </location>
</feature>
<dbReference type="PROSITE" id="PS50287">
    <property type="entry name" value="SRCR_2"/>
    <property type="match status" value="2"/>
</dbReference>
<gene>
    <name evidence="6" type="ORF">TASK_LOCUS5430</name>
</gene>
<dbReference type="SMART" id="SM00202">
    <property type="entry name" value="SR"/>
    <property type="match status" value="2"/>
</dbReference>
<feature type="signal peptide" evidence="3">
    <location>
        <begin position="1"/>
        <end position="20"/>
    </location>
</feature>
<feature type="domain" description="SRCR" evidence="4">
    <location>
        <begin position="29"/>
        <end position="144"/>
    </location>
</feature>
<keyword evidence="1 2" id="KW-1015">Disulfide bond</keyword>
<keyword evidence="3" id="KW-0732">Signal</keyword>
<dbReference type="Gene3D" id="3.10.250.10">
    <property type="entry name" value="SRCR-like domain"/>
    <property type="match status" value="2"/>
</dbReference>
<reference evidence="8" key="1">
    <citation type="submission" date="2017-02" db="UniProtKB">
        <authorList>
            <consortium name="WormBaseParasite"/>
        </authorList>
    </citation>
    <scope>IDENTIFICATION</scope>
</reference>
<dbReference type="PANTHER" id="PTHR48071:SF18">
    <property type="entry name" value="DELETED IN MALIGNANT BRAIN TUMORS 1 PROTEIN-RELATED"/>
    <property type="match status" value="1"/>
</dbReference>
<evidence type="ECO:0000259" key="5">
    <source>
        <dbReference type="PROSITE" id="PS51034"/>
    </source>
</evidence>
<comment type="caution">
    <text evidence="2">Lacks conserved residue(s) required for the propagation of feature annotation.</text>
</comment>
<dbReference type="AlphaFoldDB" id="A0A0R3W5M6"/>
<evidence type="ECO:0000256" key="1">
    <source>
        <dbReference type="ARBA" id="ARBA00023157"/>
    </source>
</evidence>
<dbReference type="Pfam" id="PF00530">
    <property type="entry name" value="SRCR"/>
    <property type="match status" value="2"/>
</dbReference>